<dbReference type="FunCoup" id="G0N179">
    <property type="interactions" value="102"/>
</dbReference>
<evidence type="ECO:0000256" key="1">
    <source>
        <dbReference type="RuleBase" id="RU003425"/>
    </source>
</evidence>
<keyword evidence="1" id="KW-0206">Cytoskeleton</keyword>
<evidence type="ECO:0000256" key="2">
    <source>
        <dbReference type="SAM" id="MobiDB-lite"/>
    </source>
</evidence>
<feature type="domain" description="MSP" evidence="3">
    <location>
        <begin position="26"/>
        <end position="152"/>
    </location>
</feature>
<dbReference type="Gene3D" id="2.60.40.10">
    <property type="entry name" value="Immunoglobulins"/>
    <property type="match status" value="1"/>
</dbReference>
<dbReference type="PANTHER" id="PTHR21513">
    <property type="entry name" value="MAJOR SPERM PROTEIN"/>
    <property type="match status" value="1"/>
</dbReference>
<dbReference type="PANTHER" id="PTHR21513:SF24">
    <property type="entry name" value="MAJOR SPERM PROTEIN"/>
    <property type="match status" value="1"/>
</dbReference>
<evidence type="ECO:0000313" key="5">
    <source>
        <dbReference type="Proteomes" id="UP000008068"/>
    </source>
</evidence>
<evidence type="ECO:0000259" key="3">
    <source>
        <dbReference type="PROSITE" id="PS50202"/>
    </source>
</evidence>
<keyword evidence="5" id="KW-1185">Reference proteome</keyword>
<feature type="region of interest" description="Disordered" evidence="2">
    <location>
        <begin position="1"/>
        <end position="27"/>
    </location>
</feature>
<dbReference type="InterPro" id="IPR008962">
    <property type="entry name" value="PapD-like_sf"/>
</dbReference>
<dbReference type="PROSITE" id="PS50202">
    <property type="entry name" value="MSP"/>
    <property type="match status" value="1"/>
</dbReference>
<dbReference type="OrthoDB" id="5915816at2759"/>
<feature type="compositionally biased region" description="Pro residues" evidence="2">
    <location>
        <begin position="1"/>
        <end position="11"/>
    </location>
</feature>
<dbReference type="Proteomes" id="UP000008068">
    <property type="component" value="Unassembled WGS sequence"/>
</dbReference>
<keyword evidence="1" id="KW-0963">Cytoplasm</keyword>
<dbReference type="eggNOG" id="KOG0439">
    <property type="taxonomic scope" value="Eukaryota"/>
</dbReference>
<gene>
    <name evidence="4" type="ORF">CAEBREN_06434</name>
</gene>
<dbReference type="STRING" id="135651.G0N179"/>
<dbReference type="SUPFAM" id="SSF49354">
    <property type="entry name" value="PapD-like"/>
    <property type="match status" value="1"/>
</dbReference>
<dbReference type="Pfam" id="PF00635">
    <property type="entry name" value="Motile_Sperm"/>
    <property type="match status" value="1"/>
</dbReference>
<sequence length="157" mass="17817">MSTPSKPPTPLPFADAGPSDDVAMRNKSDEPPFKLWMNMKQIDFPYTPPGKSTSVILRLHNPTATRITFKIRCTSADIFRVQPPVAFINPNGTMNITIWCSNTTQPLEKLEKRHYFAFYHKTASPNHRQAPPLWKDLKEAEGVRRIPVNFLSSTQPP</sequence>
<accession>G0N179</accession>
<dbReference type="AlphaFoldDB" id="G0N179"/>
<dbReference type="EMBL" id="GL379826">
    <property type="protein sequence ID" value="EGT49882.1"/>
    <property type="molecule type" value="Genomic_DNA"/>
</dbReference>
<proteinExistence type="predicted"/>
<dbReference type="OMA" id="YFAFYHK"/>
<dbReference type="HOGENOM" id="CLU_092913_2_1_1"/>
<dbReference type="InterPro" id="IPR000535">
    <property type="entry name" value="MSP_dom"/>
</dbReference>
<dbReference type="InterPro" id="IPR013783">
    <property type="entry name" value="Ig-like_fold"/>
</dbReference>
<evidence type="ECO:0000313" key="4">
    <source>
        <dbReference type="EMBL" id="EGT49882.1"/>
    </source>
</evidence>
<comment type="function">
    <text evidence="1">Central component in molecular interactions underlying sperm crawling. Forms an extensive filament system that extends from sperm villipoda, along the leading edge of the pseudopod.</text>
</comment>
<reference evidence="5" key="1">
    <citation type="submission" date="2011-07" db="EMBL/GenBank/DDBJ databases">
        <authorList>
            <consortium name="Caenorhabditis brenneri Sequencing and Analysis Consortium"/>
            <person name="Wilson R.K."/>
        </authorList>
    </citation>
    <scope>NUCLEOTIDE SEQUENCE [LARGE SCALE GENOMIC DNA]</scope>
    <source>
        <strain evidence="5">PB2801</strain>
    </source>
</reference>
<protein>
    <recommendedName>
        <fullName evidence="1">Major sperm protein</fullName>
    </recommendedName>
</protein>
<dbReference type="InParanoid" id="G0N179"/>
<name>G0N179_CAEBE</name>
<organism evidence="5">
    <name type="scientific">Caenorhabditis brenneri</name>
    <name type="common">Nematode worm</name>
    <dbReference type="NCBI Taxonomy" id="135651"/>
    <lineage>
        <taxon>Eukaryota</taxon>
        <taxon>Metazoa</taxon>
        <taxon>Ecdysozoa</taxon>
        <taxon>Nematoda</taxon>
        <taxon>Chromadorea</taxon>
        <taxon>Rhabditida</taxon>
        <taxon>Rhabditina</taxon>
        <taxon>Rhabditomorpha</taxon>
        <taxon>Rhabditoidea</taxon>
        <taxon>Rhabditidae</taxon>
        <taxon>Peloderinae</taxon>
        <taxon>Caenorhabditis</taxon>
    </lineage>
</organism>